<evidence type="ECO:0000313" key="3">
    <source>
        <dbReference type="Proteomes" id="UP000190166"/>
    </source>
</evidence>
<protein>
    <recommendedName>
        <fullName evidence="4">SH3 domain-containing protein</fullName>
    </recommendedName>
</protein>
<gene>
    <name evidence="2" type="ORF">SAMN05660461_1220</name>
</gene>
<dbReference type="RefSeq" id="WP_079468498.1">
    <property type="nucleotide sequence ID" value="NZ_FUZZ01000001.1"/>
</dbReference>
<dbReference type="EMBL" id="FUZZ01000001">
    <property type="protein sequence ID" value="SKC98557.1"/>
    <property type="molecule type" value="Genomic_DNA"/>
</dbReference>
<keyword evidence="3" id="KW-1185">Reference proteome</keyword>
<proteinExistence type="predicted"/>
<name>A0A1T5NDU3_9BACT</name>
<evidence type="ECO:0008006" key="4">
    <source>
        <dbReference type="Google" id="ProtNLM"/>
    </source>
</evidence>
<organism evidence="2 3">
    <name type="scientific">Chitinophaga ginsengisegetis</name>
    <dbReference type="NCBI Taxonomy" id="393003"/>
    <lineage>
        <taxon>Bacteria</taxon>
        <taxon>Pseudomonadati</taxon>
        <taxon>Bacteroidota</taxon>
        <taxon>Chitinophagia</taxon>
        <taxon>Chitinophagales</taxon>
        <taxon>Chitinophagaceae</taxon>
        <taxon>Chitinophaga</taxon>
    </lineage>
</organism>
<dbReference type="Proteomes" id="UP000190166">
    <property type="component" value="Unassembled WGS sequence"/>
</dbReference>
<dbReference type="AlphaFoldDB" id="A0A1T5NDU3"/>
<keyword evidence="1" id="KW-0732">Signal</keyword>
<evidence type="ECO:0000256" key="1">
    <source>
        <dbReference type="SAM" id="SignalP"/>
    </source>
</evidence>
<dbReference type="STRING" id="393003.SAMN05660461_1220"/>
<evidence type="ECO:0000313" key="2">
    <source>
        <dbReference type="EMBL" id="SKC98557.1"/>
    </source>
</evidence>
<feature type="signal peptide" evidence="1">
    <location>
        <begin position="1"/>
        <end position="22"/>
    </location>
</feature>
<accession>A0A1T5NDU3</accession>
<reference evidence="2 3" key="1">
    <citation type="submission" date="2017-02" db="EMBL/GenBank/DDBJ databases">
        <authorList>
            <person name="Peterson S.W."/>
        </authorList>
    </citation>
    <scope>NUCLEOTIDE SEQUENCE [LARGE SCALE GENOMIC DNA]</scope>
    <source>
        <strain evidence="2 3">DSM 18108</strain>
    </source>
</reference>
<sequence length="294" mass="33022">MKTMLFFTLTCLFTSFAAPLFAQDQEPEFIFNTWELNKDDSRYIFADTALVRISPDTKQAAIDTLLAGDDITAIDILAGKLLTLKGLTLPWVQIKYKKDGVEKQGYVWEGLISFSPMRRGDMKFVFAYDRRVDTLIDNEKRPQYIVKLKAVQARKILAATAFRIMDDESAGFSNAKVMPGLGLTNVQNIISVGFGGAACGVPTNYYYFAWMKDGRIALLPERMDVGDAGVYYHSESFIFPGEKGGMPDTIILKMHEEEETDKLDKNGEPVMSVKEESTKYSWDGMNGAFKKLGK</sequence>
<feature type="chain" id="PRO_5010532632" description="SH3 domain-containing protein" evidence="1">
    <location>
        <begin position="23"/>
        <end position="294"/>
    </location>
</feature>